<keyword evidence="3" id="KW-1185">Reference proteome</keyword>
<evidence type="ECO:0000313" key="3">
    <source>
        <dbReference type="Proteomes" id="UP000799536"/>
    </source>
</evidence>
<dbReference type="PANTHER" id="PTHR37017:SF11">
    <property type="entry name" value="ESTERASE_LIPASE_THIOESTERASE DOMAIN-CONTAINING PROTEIN"/>
    <property type="match status" value="1"/>
</dbReference>
<dbReference type="EMBL" id="ML994107">
    <property type="protein sequence ID" value="KAF2198935.1"/>
    <property type="molecule type" value="Genomic_DNA"/>
</dbReference>
<protein>
    <recommendedName>
        <fullName evidence="1">AB hydrolase-1 domain-containing protein</fullName>
    </recommendedName>
</protein>
<organism evidence="2 3">
    <name type="scientific">Delitschia confertaspora ATCC 74209</name>
    <dbReference type="NCBI Taxonomy" id="1513339"/>
    <lineage>
        <taxon>Eukaryota</taxon>
        <taxon>Fungi</taxon>
        <taxon>Dikarya</taxon>
        <taxon>Ascomycota</taxon>
        <taxon>Pezizomycotina</taxon>
        <taxon>Dothideomycetes</taxon>
        <taxon>Pleosporomycetidae</taxon>
        <taxon>Pleosporales</taxon>
        <taxon>Delitschiaceae</taxon>
        <taxon>Delitschia</taxon>
    </lineage>
</organism>
<dbReference type="Pfam" id="PF12697">
    <property type="entry name" value="Abhydrolase_6"/>
    <property type="match status" value="1"/>
</dbReference>
<dbReference type="PANTHER" id="PTHR37017">
    <property type="entry name" value="AB HYDROLASE-1 DOMAIN-CONTAINING PROTEIN-RELATED"/>
    <property type="match status" value="1"/>
</dbReference>
<evidence type="ECO:0000313" key="2">
    <source>
        <dbReference type="EMBL" id="KAF2198935.1"/>
    </source>
</evidence>
<gene>
    <name evidence="2" type="ORF">GQ43DRAFT_377460</name>
</gene>
<dbReference type="Gene3D" id="3.40.50.1820">
    <property type="entry name" value="alpha/beta hydrolase"/>
    <property type="match status" value="1"/>
</dbReference>
<reference evidence="2" key="1">
    <citation type="journal article" date="2020" name="Stud. Mycol.">
        <title>101 Dothideomycetes genomes: a test case for predicting lifestyles and emergence of pathogens.</title>
        <authorList>
            <person name="Haridas S."/>
            <person name="Albert R."/>
            <person name="Binder M."/>
            <person name="Bloem J."/>
            <person name="Labutti K."/>
            <person name="Salamov A."/>
            <person name="Andreopoulos B."/>
            <person name="Baker S."/>
            <person name="Barry K."/>
            <person name="Bills G."/>
            <person name="Bluhm B."/>
            <person name="Cannon C."/>
            <person name="Castanera R."/>
            <person name="Culley D."/>
            <person name="Daum C."/>
            <person name="Ezra D."/>
            <person name="Gonzalez J."/>
            <person name="Henrissat B."/>
            <person name="Kuo A."/>
            <person name="Liang C."/>
            <person name="Lipzen A."/>
            <person name="Lutzoni F."/>
            <person name="Magnuson J."/>
            <person name="Mondo S."/>
            <person name="Nolan M."/>
            <person name="Ohm R."/>
            <person name="Pangilinan J."/>
            <person name="Park H.-J."/>
            <person name="Ramirez L."/>
            <person name="Alfaro M."/>
            <person name="Sun H."/>
            <person name="Tritt A."/>
            <person name="Yoshinaga Y."/>
            <person name="Zwiers L.-H."/>
            <person name="Turgeon B."/>
            <person name="Goodwin S."/>
            <person name="Spatafora J."/>
            <person name="Crous P."/>
            <person name="Grigoriev I."/>
        </authorList>
    </citation>
    <scope>NUCLEOTIDE SEQUENCE</scope>
    <source>
        <strain evidence="2">ATCC 74209</strain>
    </source>
</reference>
<feature type="non-terminal residue" evidence="2">
    <location>
        <position position="1"/>
    </location>
</feature>
<comment type="caution">
    <text evidence="2">The sequence shown here is derived from an EMBL/GenBank/DDBJ whole genome shotgun (WGS) entry which is preliminary data.</text>
</comment>
<dbReference type="InterPro" id="IPR000073">
    <property type="entry name" value="AB_hydrolase_1"/>
</dbReference>
<name>A0A9P4MWG6_9PLEO</name>
<feature type="domain" description="AB hydrolase-1" evidence="1">
    <location>
        <begin position="10"/>
        <end position="86"/>
    </location>
</feature>
<dbReference type="OrthoDB" id="1263307at2759"/>
<dbReference type="AlphaFoldDB" id="A0A9P4MWG6"/>
<sequence length="100" mass="11068">LIINKSTFAFVPGAWNSPSCYDSTISCLSSSSYRPSVNIPLPSIETNPQTHGFTEDVNHLRQMVTELVNQNKDVILVTHSYSGLPGAKAVHNLFKPFRFS</sequence>
<dbReference type="Proteomes" id="UP000799536">
    <property type="component" value="Unassembled WGS sequence"/>
</dbReference>
<proteinExistence type="predicted"/>
<evidence type="ECO:0000259" key="1">
    <source>
        <dbReference type="Pfam" id="PF12697"/>
    </source>
</evidence>
<dbReference type="InterPro" id="IPR029058">
    <property type="entry name" value="AB_hydrolase_fold"/>
</dbReference>
<accession>A0A9P4MWG6</accession>
<dbReference type="InterPro" id="IPR052897">
    <property type="entry name" value="Sec-Metab_Biosynth_Hydrolase"/>
</dbReference>